<accession>A0AB39HH09</accession>
<dbReference type="RefSeq" id="WP_306099605.1">
    <property type="nucleotide sequence ID" value="NZ_CP162602.1"/>
</dbReference>
<dbReference type="PANTHER" id="PTHR23419:SF8">
    <property type="entry name" value="FI09726P"/>
    <property type="match status" value="1"/>
</dbReference>
<dbReference type="InterPro" id="IPR004323">
    <property type="entry name" value="Ion_tolerance_CutA"/>
</dbReference>
<dbReference type="Gene3D" id="3.30.70.120">
    <property type="match status" value="1"/>
</dbReference>
<gene>
    <name evidence="2" type="primary">cutA</name>
    <name evidence="2" type="ORF">AB0763_16825</name>
</gene>
<dbReference type="GO" id="GO:0010038">
    <property type="term" value="P:response to metal ion"/>
    <property type="evidence" value="ECO:0007669"/>
    <property type="project" value="InterPro"/>
</dbReference>
<dbReference type="GO" id="GO:0005507">
    <property type="term" value="F:copper ion binding"/>
    <property type="evidence" value="ECO:0007669"/>
    <property type="project" value="TreeGrafter"/>
</dbReference>
<reference evidence="2" key="1">
    <citation type="submission" date="2024-07" db="EMBL/GenBank/DDBJ databases">
        <title>Genome Analysis of a Potential Novel Vibrio Species Secreting pH- and Thermo-stable Alginate Lyase and its Application in Producing Alginate Oligosaccharides.</title>
        <authorList>
            <person name="Huang H."/>
            <person name="Bao K."/>
        </authorList>
    </citation>
    <scope>NUCLEOTIDE SEQUENCE</scope>
    <source>
        <strain evidence="2">HB236076</strain>
        <plasmid evidence="2">p-HB236076</plasmid>
    </source>
</reference>
<dbReference type="KEGG" id="vih:AB0763_16825"/>
<dbReference type="InterPro" id="IPR011322">
    <property type="entry name" value="N-reg_PII-like_a/b"/>
</dbReference>
<dbReference type="SUPFAM" id="SSF54913">
    <property type="entry name" value="GlnB-like"/>
    <property type="match status" value="1"/>
</dbReference>
<name>A0AB39HH09_9VIBR</name>
<proteinExistence type="inferred from homology"/>
<dbReference type="AlphaFoldDB" id="A0AB39HH09"/>
<protein>
    <submittedName>
        <fullName evidence="2">Divalent-cation tolerance protein CutA</fullName>
    </submittedName>
</protein>
<keyword evidence="2" id="KW-0614">Plasmid</keyword>
<organism evidence="2">
    <name type="scientific">Vibrio sp. HB236076</name>
    <dbReference type="NCBI Taxonomy" id="3232307"/>
    <lineage>
        <taxon>Bacteria</taxon>
        <taxon>Pseudomonadati</taxon>
        <taxon>Pseudomonadota</taxon>
        <taxon>Gammaproteobacteria</taxon>
        <taxon>Vibrionales</taxon>
        <taxon>Vibrionaceae</taxon>
        <taxon>Vibrio</taxon>
    </lineage>
</organism>
<geneLocation type="plasmid" evidence="2">
    <name>p-HB236076</name>
</geneLocation>
<evidence type="ECO:0000313" key="2">
    <source>
        <dbReference type="EMBL" id="XDK26692.1"/>
    </source>
</evidence>
<dbReference type="InterPro" id="IPR015867">
    <property type="entry name" value="N-reg_PII/ATP_PRibTrfase_C"/>
</dbReference>
<evidence type="ECO:0000256" key="1">
    <source>
        <dbReference type="ARBA" id="ARBA00010169"/>
    </source>
</evidence>
<sequence length="110" mass="12632">MTKKYCVVMTTTSREGNAESIIRYLLDNKLAACVQTQTIQSHYLWEQEICHDSEILISIKTRLSLYPQVEQAILAVHEYQVPQIIQLPICDGFSPYLAWIRESTAGLQDQ</sequence>
<dbReference type="PANTHER" id="PTHR23419">
    <property type="entry name" value="DIVALENT CATION TOLERANCE CUTA-RELATED"/>
    <property type="match status" value="1"/>
</dbReference>
<dbReference type="Pfam" id="PF03091">
    <property type="entry name" value="CutA1"/>
    <property type="match status" value="1"/>
</dbReference>
<comment type="similarity">
    <text evidence="1">Belongs to the CutA family.</text>
</comment>
<dbReference type="EMBL" id="CP162602">
    <property type="protein sequence ID" value="XDK26692.1"/>
    <property type="molecule type" value="Genomic_DNA"/>
</dbReference>